<dbReference type="EMBL" id="BMDZ01000014">
    <property type="protein sequence ID" value="GGB35803.1"/>
    <property type="molecule type" value="Genomic_DNA"/>
</dbReference>
<feature type="transmembrane region" description="Helical" evidence="7">
    <location>
        <begin position="219"/>
        <end position="243"/>
    </location>
</feature>
<feature type="transmembrane region" description="Helical" evidence="7">
    <location>
        <begin position="279"/>
        <end position="300"/>
    </location>
</feature>
<keyword evidence="3 7" id="KW-0997">Cell inner membrane</keyword>
<proteinExistence type="inferred from homology"/>
<protein>
    <recommendedName>
        <fullName evidence="7">TRAP transporter large permease protein</fullName>
    </recommendedName>
</protein>
<evidence type="ECO:0000256" key="4">
    <source>
        <dbReference type="ARBA" id="ARBA00022692"/>
    </source>
</evidence>
<dbReference type="NCBIfam" id="TIGR00786">
    <property type="entry name" value="dctM"/>
    <property type="match status" value="1"/>
</dbReference>
<evidence type="ECO:0000256" key="2">
    <source>
        <dbReference type="ARBA" id="ARBA00022475"/>
    </source>
</evidence>
<dbReference type="PIRSF" id="PIRSF006066">
    <property type="entry name" value="HI0050"/>
    <property type="match status" value="1"/>
</dbReference>
<name>A0ABQ1IDB4_9PROT</name>
<feature type="transmembrane region" description="Helical" evidence="7">
    <location>
        <begin position="30"/>
        <end position="47"/>
    </location>
</feature>
<dbReference type="InterPro" id="IPR010656">
    <property type="entry name" value="DctM"/>
</dbReference>
<evidence type="ECO:0000256" key="6">
    <source>
        <dbReference type="ARBA" id="ARBA00023136"/>
    </source>
</evidence>
<feature type="transmembrane region" description="Helical" evidence="7">
    <location>
        <begin position="173"/>
        <end position="198"/>
    </location>
</feature>
<evidence type="ECO:0000256" key="7">
    <source>
        <dbReference type="RuleBase" id="RU369079"/>
    </source>
</evidence>
<feature type="transmembrane region" description="Helical" evidence="7">
    <location>
        <begin position="363"/>
        <end position="388"/>
    </location>
</feature>
<dbReference type="InterPro" id="IPR004681">
    <property type="entry name" value="TRAP_DctM"/>
</dbReference>
<feature type="transmembrane region" description="Helical" evidence="7">
    <location>
        <begin position="99"/>
        <end position="128"/>
    </location>
</feature>
<feature type="transmembrane region" description="Helical" evidence="7">
    <location>
        <begin position="400"/>
        <end position="429"/>
    </location>
</feature>
<reference evidence="10" key="1">
    <citation type="journal article" date="2019" name="Int. J. Syst. Evol. Microbiol.">
        <title>The Global Catalogue of Microorganisms (GCM) 10K type strain sequencing project: providing services to taxonomists for standard genome sequencing and annotation.</title>
        <authorList>
            <consortium name="The Broad Institute Genomics Platform"/>
            <consortium name="The Broad Institute Genome Sequencing Center for Infectious Disease"/>
            <person name="Wu L."/>
            <person name="Ma J."/>
        </authorList>
    </citation>
    <scope>NUCLEOTIDE SEQUENCE [LARGE SCALE GENOMIC DNA]</scope>
    <source>
        <strain evidence="10">CGMCC 1.10188</strain>
    </source>
</reference>
<evidence type="ECO:0000259" key="8">
    <source>
        <dbReference type="Pfam" id="PF06808"/>
    </source>
</evidence>
<dbReference type="Proteomes" id="UP000603352">
    <property type="component" value="Unassembled WGS sequence"/>
</dbReference>
<keyword evidence="4 7" id="KW-0812">Transmembrane</keyword>
<feature type="transmembrane region" description="Helical" evidence="7">
    <location>
        <begin position="140"/>
        <end position="167"/>
    </location>
</feature>
<organism evidence="9 10">
    <name type="scientific">Tistrella bauzanensis</name>
    <dbReference type="NCBI Taxonomy" id="657419"/>
    <lineage>
        <taxon>Bacteria</taxon>
        <taxon>Pseudomonadati</taxon>
        <taxon>Pseudomonadota</taxon>
        <taxon>Alphaproteobacteria</taxon>
        <taxon>Geminicoccales</taxon>
        <taxon>Geminicoccaceae</taxon>
        <taxon>Tistrella</taxon>
    </lineage>
</organism>
<feature type="transmembrane region" description="Helical" evidence="7">
    <location>
        <begin position="312"/>
        <end position="334"/>
    </location>
</feature>
<dbReference type="PANTHER" id="PTHR33362">
    <property type="entry name" value="SIALIC ACID TRAP TRANSPORTER PERMEASE PROTEIN SIAT-RELATED"/>
    <property type="match status" value="1"/>
</dbReference>
<comment type="function">
    <text evidence="7">Part of the tripartite ATP-independent periplasmic (TRAP) transport system.</text>
</comment>
<feature type="transmembrane region" description="Helical" evidence="7">
    <location>
        <begin position="341"/>
        <end position="357"/>
    </location>
</feature>
<gene>
    <name evidence="9" type="ORF">GCM10011505_16550</name>
</gene>
<keyword evidence="6 7" id="KW-0472">Membrane</keyword>
<dbReference type="Pfam" id="PF06808">
    <property type="entry name" value="DctM"/>
    <property type="match status" value="1"/>
</dbReference>
<comment type="caution">
    <text evidence="9">The sequence shown here is derived from an EMBL/GenBank/DDBJ whole genome shotgun (WGS) entry which is preliminary data.</text>
</comment>
<evidence type="ECO:0000256" key="1">
    <source>
        <dbReference type="ARBA" id="ARBA00004429"/>
    </source>
</evidence>
<dbReference type="RefSeq" id="WP_188576672.1">
    <property type="nucleotide sequence ID" value="NZ_BMDZ01000014.1"/>
</dbReference>
<comment type="subunit">
    <text evidence="7">The complex comprises the extracytoplasmic solute receptor protein and the two transmembrane proteins.</text>
</comment>
<evidence type="ECO:0000313" key="9">
    <source>
        <dbReference type="EMBL" id="GGB35803.1"/>
    </source>
</evidence>
<dbReference type="PANTHER" id="PTHR33362:SF5">
    <property type="entry name" value="C4-DICARBOXYLATE TRAP TRANSPORTER LARGE PERMEASE PROTEIN DCTM"/>
    <property type="match status" value="1"/>
</dbReference>
<feature type="transmembrane region" description="Helical" evidence="7">
    <location>
        <begin position="249"/>
        <end position="267"/>
    </location>
</feature>
<sequence>MDLMIGVAGFAAVLLLGVLRVPVAIAMALVGMAGGLALGGLDSILYLSGTLPFDAVSPYGLSVVPLFVMMGVFAGRAGLSRALYDVADLLVGRFKGGLAMATIGASAGFGAICGSSLATCATIGKVALPEMRRHGYPDALAAGAVAAGGTLGVLIPPSVIIVLYALITEQSIGALFAAALVPGVLATLYYMIAARVSARNLPPRGDRRATADDAPRSSAARLLAVADIAMLFGLVIGGIYTGLFSPTEAAAIGAGGAVLLAWLRGGLKGGSLRDAMAETALTSAMIFLILIGAALFNYFVETSGLPAALVSAIAGAGLGQIEVIILLVVFYLVLGCFMDSMSMVLLTVPAVFPLIEANGIDPIWFGILLVTVVELGLITPPIGMNLFVLKGIDPKLDLAVVIRGVLPFIAADGLRVATLIALPQIVLYLPHLLGF</sequence>
<accession>A0ABQ1IDB4</accession>
<evidence type="ECO:0000313" key="10">
    <source>
        <dbReference type="Proteomes" id="UP000603352"/>
    </source>
</evidence>
<keyword evidence="5 7" id="KW-1133">Transmembrane helix</keyword>
<keyword evidence="10" id="KW-1185">Reference proteome</keyword>
<feature type="transmembrane region" description="Helical" evidence="7">
    <location>
        <begin position="59"/>
        <end position="79"/>
    </location>
</feature>
<keyword evidence="2" id="KW-1003">Cell membrane</keyword>
<feature type="domain" description="TRAP C4-dicarboxylate transport system permease DctM subunit" evidence="8">
    <location>
        <begin position="11"/>
        <end position="425"/>
    </location>
</feature>
<evidence type="ECO:0000256" key="5">
    <source>
        <dbReference type="ARBA" id="ARBA00022989"/>
    </source>
</evidence>
<comment type="subcellular location">
    <subcellularLocation>
        <location evidence="1 7">Cell inner membrane</location>
        <topology evidence="1 7">Multi-pass membrane protein</topology>
    </subcellularLocation>
</comment>
<evidence type="ECO:0000256" key="3">
    <source>
        <dbReference type="ARBA" id="ARBA00022519"/>
    </source>
</evidence>
<comment type="similarity">
    <text evidence="7">Belongs to the TRAP transporter large permease family.</text>
</comment>
<keyword evidence="7" id="KW-0813">Transport</keyword>